<dbReference type="AlphaFoldDB" id="A0A858ZSF7"/>
<evidence type="ECO:0000259" key="1">
    <source>
        <dbReference type="Pfam" id="PF01850"/>
    </source>
</evidence>
<dbReference type="InterPro" id="IPR029060">
    <property type="entry name" value="PIN-like_dom_sf"/>
</dbReference>
<accession>A0A858ZSF7</accession>
<dbReference type="Pfam" id="PF01850">
    <property type="entry name" value="PIN"/>
    <property type="match status" value="1"/>
</dbReference>
<protein>
    <submittedName>
        <fullName evidence="2">Type II toxin-antitoxin system VapC family toxin</fullName>
    </submittedName>
</protein>
<proteinExistence type="predicted"/>
<evidence type="ECO:0000313" key="2">
    <source>
        <dbReference type="EMBL" id="QKD43796.1"/>
    </source>
</evidence>
<evidence type="ECO:0000313" key="3">
    <source>
        <dbReference type="Proteomes" id="UP000500755"/>
    </source>
</evidence>
<dbReference type="Gene3D" id="3.40.50.1010">
    <property type="entry name" value="5'-nuclease"/>
    <property type="match status" value="1"/>
</dbReference>
<feature type="domain" description="PIN" evidence="1">
    <location>
        <begin position="3"/>
        <end position="141"/>
    </location>
</feature>
<dbReference type="CDD" id="cd09854">
    <property type="entry name" value="PIN_VapC-like"/>
    <property type="match status" value="1"/>
</dbReference>
<organism evidence="2 3">
    <name type="scientific">Alicycliphilus denitrificans</name>
    <dbReference type="NCBI Taxonomy" id="179636"/>
    <lineage>
        <taxon>Bacteria</taxon>
        <taxon>Pseudomonadati</taxon>
        <taxon>Pseudomonadota</taxon>
        <taxon>Betaproteobacteria</taxon>
        <taxon>Burkholderiales</taxon>
        <taxon>Comamonadaceae</taxon>
        <taxon>Alicycliphilus</taxon>
    </lineage>
</organism>
<dbReference type="SUPFAM" id="SSF88723">
    <property type="entry name" value="PIN domain-like"/>
    <property type="match status" value="1"/>
</dbReference>
<dbReference type="EMBL" id="CP051298">
    <property type="protein sequence ID" value="QKD43796.1"/>
    <property type="molecule type" value="Genomic_DNA"/>
</dbReference>
<dbReference type="Proteomes" id="UP000500755">
    <property type="component" value="Chromosome"/>
</dbReference>
<name>A0A858ZSF7_9BURK</name>
<dbReference type="RefSeq" id="WP_168727851.1">
    <property type="nucleotide sequence ID" value="NZ_CP051298.1"/>
</dbReference>
<gene>
    <name evidence="2" type="ORF">HF896_09320</name>
</gene>
<reference evidence="2 3" key="1">
    <citation type="submission" date="2020-05" db="EMBL/GenBank/DDBJ databases">
        <title>Complete genome sequence of Alicycliphilus denitrificans DP3.</title>
        <authorList>
            <person name="Chen X."/>
        </authorList>
    </citation>
    <scope>NUCLEOTIDE SEQUENCE [LARGE SCALE GENOMIC DNA]</scope>
    <source>
        <strain evidence="2 3">DP3</strain>
    </source>
</reference>
<sequence length="194" mass="20864">MKVLIDTNALIKLLDPRIAPEVSARLKGLLEDIDSTNGQLIIPVQVVGEYTSGADQAGQELLAKLLSNRRIKVASFDHVAAVECAMMDKTAIASGGHKRAPLTRDVSWQKVKVDRQIVAIARVAKVDRIISTDGDIPKIAKLVGMQCIAVEDLPLPAWAAQVHIDEVLSTPTIPIQLGARRLGLAARNQPSASE</sequence>
<dbReference type="InterPro" id="IPR002716">
    <property type="entry name" value="PIN_dom"/>
</dbReference>